<name>A0ABP6D5V1_9ACTN</name>
<dbReference type="EMBL" id="BAAATD010000018">
    <property type="protein sequence ID" value="GAA2634657.1"/>
    <property type="molecule type" value="Genomic_DNA"/>
</dbReference>
<gene>
    <name evidence="1" type="ORF">GCM10010411_86890</name>
</gene>
<organism evidence="1 2">
    <name type="scientific">Actinomadura fulvescens</name>
    <dbReference type="NCBI Taxonomy" id="46160"/>
    <lineage>
        <taxon>Bacteria</taxon>
        <taxon>Bacillati</taxon>
        <taxon>Actinomycetota</taxon>
        <taxon>Actinomycetes</taxon>
        <taxon>Streptosporangiales</taxon>
        <taxon>Thermomonosporaceae</taxon>
        <taxon>Actinomadura</taxon>
    </lineage>
</organism>
<comment type="caution">
    <text evidence="1">The sequence shown here is derived from an EMBL/GenBank/DDBJ whole genome shotgun (WGS) entry which is preliminary data.</text>
</comment>
<evidence type="ECO:0000313" key="2">
    <source>
        <dbReference type="Proteomes" id="UP001501509"/>
    </source>
</evidence>
<accession>A0ABP6D5V1</accession>
<protein>
    <submittedName>
        <fullName evidence="1">Uncharacterized protein</fullName>
    </submittedName>
</protein>
<proteinExistence type="predicted"/>
<dbReference type="Proteomes" id="UP001501509">
    <property type="component" value="Unassembled WGS sequence"/>
</dbReference>
<evidence type="ECO:0000313" key="1">
    <source>
        <dbReference type="EMBL" id="GAA2634657.1"/>
    </source>
</evidence>
<reference evidence="2" key="1">
    <citation type="journal article" date="2019" name="Int. J. Syst. Evol. Microbiol.">
        <title>The Global Catalogue of Microorganisms (GCM) 10K type strain sequencing project: providing services to taxonomists for standard genome sequencing and annotation.</title>
        <authorList>
            <consortium name="The Broad Institute Genomics Platform"/>
            <consortium name="The Broad Institute Genome Sequencing Center for Infectious Disease"/>
            <person name="Wu L."/>
            <person name="Ma J."/>
        </authorList>
    </citation>
    <scope>NUCLEOTIDE SEQUENCE [LARGE SCALE GENOMIC DNA]</scope>
    <source>
        <strain evidence="2">JCM 6833</strain>
    </source>
</reference>
<sequence>MSVVSADETSTEGFTFRPAEEMDGREGIVAIGRVGGWEVRAWWPPGEHGGPRDLHIVPAEDAQPRDLGRGITTGTLRSIPLARLAVKVRELGPSPYEPTWDADDPEMKPRPEDDRYLLGGALDVITEHVNADPNPGRRGRPDIFHVAVAHAYAGYAETGYPNPVQMLAEATGVGRRTASNWVVQARAAGMLTQATERQPGGALSDKAISLMEQMIKPKEGN</sequence>
<keyword evidence="2" id="KW-1185">Reference proteome</keyword>